<evidence type="ECO:0000256" key="1">
    <source>
        <dbReference type="ARBA" id="ARBA00010751"/>
    </source>
</evidence>
<keyword evidence="4" id="KW-1185">Reference proteome</keyword>
<dbReference type="HAMAP" id="MF_00338">
    <property type="entry name" value="UPF0145"/>
    <property type="match status" value="1"/>
</dbReference>
<sequence>MIVVTTENIKGYHVKETKGPVFGIVVRARGIGNDIVAGLRSLVGGEIKEYTVLLEDSRKQAIDRMVENANLMGANAIIMMRFDSGSSGQLSEVAAYGTAVIVEKVADK</sequence>
<reference evidence="3 4" key="1">
    <citation type="submission" date="2019-01" db="EMBL/GenBank/DDBJ databases">
        <title>Chengkuizengella sp. nov., isolated from deep-sea sediment of East Pacific Ocean.</title>
        <authorList>
            <person name="Yang J."/>
            <person name="Lai Q."/>
            <person name="Shao Z."/>
        </authorList>
    </citation>
    <scope>NUCLEOTIDE SEQUENCE [LARGE SCALE GENOMIC DNA]</scope>
    <source>
        <strain evidence="3 4">YPA3-1-1</strain>
    </source>
</reference>
<evidence type="ECO:0000256" key="2">
    <source>
        <dbReference type="HAMAP-Rule" id="MF_00338"/>
    </source>
</evidence>
<evidence type="ECO:0000313" key="3">
    <source>
        <dbReference type="EMBL" id="NBI28984.1"/>
    </source>
</evidence>
<evidence type="ECO:0000313" key="4">
    <source>
        <dbReference type="Proteomes" id="UP000448943"/>
    </source>
</evidence>
<gene>
    <name evidence="3" type="ORF">ERL59_08425</name>
</gene>
<dbReference type="RefSeq" id="WP_160645782.1">
    <property type="nucleotide sequence ID" value="NZ_SIJB01000019.1"/>
</dbReference>
<dbReference type="PANTHER" id="PTHR34068:SF2">
    <property type="entry name" value="UPF0145 PROTEIN SCO3412"/>
    <property type="match status" value="1"/>
</dbReference>
<accession>A0A6N9Q2L3</accession>
<dbReference type="Pfam" id="PF01906">
    <property type="entry name" value="YbjQ_1"/>
    <property type="match status" value="1"/>
</dbReference>
<name>A0A6N9Q2L3_9BACL</name>
<dbReference type="AlphaFoldDB" id="A0A6N9Q2L3"/>
<dbReference type="PANTHER" id="PTHR34068">
    <property type="entry name" value="UPF0145 PROTEIN YBJQ"/>
    <property type="match status" value="1"/>
</dbReference>
<organism evidence="3 4">
    <name type="scientific">Chengkuizengella marina</name>
    <dbReference type="NCBI Taxonomy" id="2507566"/>
    <lineage>
        <taxon>Bacteria</taxon>
        <taxon>Bacillati</taxon>
        <taxon>Bacillota</taxon>
        <taxon>Bacilli</taxon>
        <taxon>Bacillales</taxon>
        <taxon>Paenibacillaceae</taxon>
        <taxon>Chengkuizengella</taxon>
    </lineage>
</organism>
<dbReference type="SUPFAM" id="SSF117782">
    <property type="entry name" value="YbjQ-like"/>
    <property type="match status" value="1"/>
</dbReference>
<dbReference type="InterPro" id="IPR035439">
    <property type="entry name" value="UPF0145_dom_sf"/>
</dbReference>
<dbReference type="EMBL" id="SIJB01000019">
    <property type="protein sequence ID" value="NBI28984.1"/>
    <property type="molecule type" value="Genomic_DNA"/>
</dbReference>
<protein>
    <recommendedName>
        <fullName evidence="2">UPF0145 protein ERL59_08425</fullName>
    </recommendedName>
</protein>
<comment type="similarity">
    <text evidence="1 2">Belongs to the UPF0145 family.</text>
</comment>
<dbReference type="Gene3D" id="3.30.110.70">
    <property type="entry name" value="Hypothetical protein apc22750. Chain B"/>
    <property type="match status" value="1"/>
</dbReference>
<dbReference type="OrthoDB" id="9796448at2"/>
<comment type="caution">
    <text evidence="3">The sequence shown here is derived from an EMBL/GenBank/DDBJ whole genome shotgun (WGS) entry which is preliminary data.</text>
</comment>
<dbReference type="InterPro" id="IPR002765">
    <property type="entry name" value="UPF0145_YbjQ-like"/>
</dbReference>
<dbReference type="Proteomes" id="UP000448943">
    <property type="component" value="Unassembled WGS sequence"/>
</dbReference>
<proteinExistence type="inferred from homology"/>